<name>A0A6J4KSA5_9BACT</name>
<reference evidence="2" key="1">
    <citation type="submission" date="2020-02" db="EMBL/GenBank/DDBJ databases">
        <authorList>
            <person name="Meier V. D."/>
        </authorList>
    </citation>
    <scope>NUCLEOTIDE SEQUENCE</scope>
    <source>
        <strain evidence="2">AVDCRST_MAG68</strain>
    </source>
</reference>
<feature type="region of interest" description="Disordered" evidence="1">
    <location>
        <begin position="1"/>
        <end position="99"/>
    </location>
</feature>
<dbReference type="AlphaFoldDB" id="A0A6J4KSA5"/>
<feature type="compositionally biased region" description="Low complexity" evidence="1">
    <location>
        <begin position="49"/>
        <end position="77"/>
    </location>
</feature>
<feature type="non-terminal residue" evidence="2">
    <location>
        <position position="99"/>
    </location>
</feature>
<dbReference type="EMBL" id="CADCTW010000076">
    <property type="protein sequence ID" value="CAA9312771.1"/>
    <property type="molecule type" value="Genomic_DNA"/>
</dbReference>
<gene>
    <name evidence="2" type="ORF">AVDCRST_MAG68-1343</name>
</gene>
<feature type="compositionally biased region" description="Polar residues" evidence="1">
    <location>
        <begin position="37"/>
        <end position="48"/>
    </location>
</feature>
<accession>A0A6J4KSA5</accession>
<organism evidence="2">
    <name type="scientific">uncultured Gemmatimonadota bacterium</name>
    <dbReference type="NCBI Taxonomy" id="203437"/>
    <lineage>
        <taxon>Bacteria</taxon>
        <taxon>Pseudomonadati</taxon>
        <taxon>Gemmatimonadota</taxon>
        <taxon>environmental samples</taxon>
    </lineage>
</organism>
<sequence>CLPSARSTINVVPSASRWQPHDKRDPRRPRGAPHIAASSSPSLWDNTSAAGRACAAGRRAAERTSWSSSAPSRTSPPHHAPPHPKIEGKRTYSPTARAN</sequence>
<feature type="compositionally biased region" description="Polar residues" evidence="1">
    <location>
        <begin position="1"/>
        <end position="17"/>
    </location>
</feature>
<evidence type="ECO:0000256" key="1">
    <source>
        <dbReference type="SAM" id="MobiDB-lite"/>
    </source>
</evidence>
<proteinExistence type="predicted"/>
<feature type="non-terminal residue" evidence="2">
    <location>
        <position position="1"/>
    </location>
</feature>
<protein>
    <submittedName>
        <fullName evidence="2">Uncharacterized protein</fullName>
    </submittedName>
</protein>
<evidence type="ECO:0000313" key="2">
    <source>
        <dbReference type="EMBL" id="CAA9312771.1"/>
    </source>
</evidence>